<organism evidence="2 3">
    <name type="scientific">Mesorhizobium muleiense</name>
    <dbReference type="NCBI Taxonomy" id="1004279"/>
    <lineage>
        <taxon>Bacteria</taxon>
        <taxon>Pseudomonadati</taxon>
        <taxon>Pseudomonadota</taxon>
        <taxon>Alphaproteobacteria</taxon>
        <taxon>Hyphomicrobiales</taxon>
        <taxon>Phyllobacteriaceae</taxon>
        <taxon>Mesorhizobium</taxon>
    </lineage>
</organism>
<reference evidence="3" key="1">
    <citation type="submission" date="2016-10" db="EMBL/GenBank/DDBJ databases">
        <authorList>
            <person name="Varghese N."/>
            <person name="Submissions S."/>
        </authorList>
    </citation>
    <scope>NUCLEOTIDE SEQUENCE [LARGE SCALE GENOMIC DNA]</scope>
    <source>
        <strain evidence="3">CGMCC 1.11022</strain>
    </source>
</reference>
<feature type="domain" description="IstB-like ATP-binding" evidence="1">
    <location>
        <begin position="1"/>
        <end position="109"/>
    </location>
</feature>
<gene>
    <name evidence="2" type="ORF">SAMN05428953_12122</name>
</gene>
<sequence length="145" mass="16156">MAKAFNEMAANAEAEQLSHGEWLALLLDWEWSWRYNRKLGARLRFAKLRHQVAPKDVDYRGDRGLDRALFLKLIAGDWIDAHDNLAICRPSGVGKSWLACALGRKACREPGPFSISVSHACSPIWRSPDAMVATHACNARSPASN</sequence>
<protein>
    <submittedName>
        <fullName evidence="2">IstB-like ATP binding N-terminal</fullName>
    </submittedName>
</protein>
<evidence type="ECO:0000259" key="1">
    <source>
        <dbReference type="Pfam" id="PF01695"/>
    </source>
</evidence>
<evidence type="ECO:0000313" key="3">
    <source>
        <dbReference type="Proteomes" id="UP000198894"/>
    </source>
</evidence>
<dbReference type="Proteomes" id="UP000198894">
    <property type="component" value="Unassembled WGS sequence"/>
</dbReference>
<dbReference type="Pfam" id="PF01695">
    <property type="entry name" value="IstB_IS21"/>
    <property type="match status" value="1"/>
</dbReference>
<proteinExistence type="predicted"/>
<accession>A0A1G9EYN0</accession>
<dbReference type="EMBL" id="FNEE01000021">
    <property type="protein sequence ID" value="SDK81105.1"/>
    <property type="molecule type" value="Genomic_DNA"/>
</dbReference>
<name>A0A1G9EYN0_9HYPH</name>
<keyword evidence="3" id="KW-1185">Reference proteome</keyword>
<dbReference type="Gene3D" id="3.40.50.300">
    <property type="entry name" value="P-loop containing nucleotide triphosphate hydrolases"/>
    <property type="match status" value="1"/>
</dbReference>
<dbReference type="InterPro" id="IPR027417">
    <property type="entry name" value="P-loop_NTPase"/>
</dbReference>
<evidence type="ECO:0000313" key="2">
    <source>
        <dbReference type="EMBL" id="SDK81105.1"/>
    </source>
</evidence>
<dbReference type="AlphaFoldDB" id="A0A1G9EYN0"/>
<dbReference type="InterPro" id="IPR002611">
    <property type="entry name" value="IstB_ATP-bd"/>
</dbReference>
<dbReference type="GO" id="GO:0005524">
    <property type="term" value="F:ATP binding"/>
    <property type="evidence" value="ECO:0007669"/>
    <property type="project" value="InterPro"/>
</dbReference>